<protein>
    <submittedName>
        <fullName evidence="2">Uncharacterized protein</fullName>
    </submittedName>
</protein>
<dbReference type="Proteomes" id="UP000320762">
    <property type="component" value="Unassembled WGS sequence"/>
</dbReference>
<gene>
    <name evidence="2" type="ORF">BD626DRAFT_635724</name>
</gene>
<comment type="caution">
    <text evidence="2">The sequence shown here is derived from an EMBL/GenBank/DDBJ whole genome shotgun (WGS) entry which is preliminary data.</text>
</comment>
<evidence type="ECO:0000313" key="2">
    <source>
        <dbReference type="EMBL" id="TRM56559.1"/>
    </source>
</evidence>
<dbReference type="EMBL" id="VDMD01000066">
    <property type="protein sequence ID" value="TRM56559.1"/>
    <property type="molecule type" value="Genomic_DNA"/>
</dbReference>
<dbReference type="AlphaFoldDB" id="A0A550BVG5"/>
<evidence type="ECO:0000313" key="3">
    <source>
        <dbReference type="Proteomes" id="UP000320762"/>
    </source>
</evidence>
<evidence type="ECO:0000256" key="1">
    <source>
        <dbReference type="SAM" id="MobiDB-lite"/>
    </source>
</evidence>
<feature type="region of interest" description="Disordered" evidence="1">
    <location>
        <begin position="150"/>
        <end position="188"/>
    </location>
</feature>
<feature type="compositionally biased region" description="Low complexity" evidence="1">
    <location>
        <begin position="150"/>
        <end position="163"/>
    </location>
</feature>
<proteinExistence type="predicted"/>
<organism evidence="2 3">
    <name type="scientific">Schizophyllum amplum</name>
    <dbReference type="NCBI Taxonomy" id="97359"/>
    <lineage>
        <taxon>Eukaryota</taxon>
        <taxon>Fungi</taxon>
        <taxon>Dikarya</taxon>
        <taxon>Basidiomycota</taxon>
        <taxon>Agaricomycotina</taxon>
        <taxon>Agaricomycetes</taxon>
        <taxon>Agaricomycetidae</taxon>
        <taxon>Agaricales</taxon>
        <taxon>Schizophyllaceae</taxon>
        <taxon>Schizophyllum</taxon>
    </lineage>
</organism>
<feature type="region of interest" description="Disordered" evidence="1">
    <location>
        <begin position="22"/>
        <end position="42"/>
    </location>
</feature>
<name>A0A550BVG5_9AGAR</name>
<sequence length="188" mass="21079">MWTPSMPDRRCGRLRRPIDDVDAFDARPTTSTPSAPARRHERRRMQAVIPSRYARPIRHARPARRARHVVEFDTSSIWTRCRAGHVGAFNVVCRGRRRVVCRGRWRVPRRSSCAALTGTMAYVGGNDVFVVGNDAYVVLSAQPTRSLMSASSEASSSSSPPWSQGDLSPSHRRPHCTSTLQTPIYLHS</sequence>
<reference evidence="2 3" key="1">
    <citation type="journal article" date="2019" name="New Phytol.">
        <title>Comparative genomics reveals unique wood-decay strategies and fruiting body development in the Schizophyllaceae.</title>
        <authorList>
            <person name="Almasi E."/>
            <person name="Sahu N."/>
            <person name="Krizsan K."/>
            <person name="Balint B."/>
            <person name="Kovacs G.M."/>
            <person name="Kiss B."/>
            <person name="Cseklye J."/>
            <person name="Drula E."/>
            <person name="Henrissat B."/>
            <person name="Nagy I."/>
            <person name="Chovatia M."/>
            <person name="Adam C."/>
            <person name="LaButti K."/>
            <person name="Lipzen A."/>
            <person name="Riley R."/>
            <person name="Grigoriev I.V."/>
            <person name="Nagy L.G."/>
        </authorList>
    </citation>
    <scope>NUCLEOTIDE SEQUENCE [LARGE SCALE GENOMIC DNA]</scope>
    <source>
        <strain evidence="2 3">NL-1724</strain>
    </source>
</reference>
<keyword evidence="3" id="KW-1185">Reference proteome</keyword>
<accession>A0A550BVG5</accession>